<evidence type="ECO:0000259" key="3">
    <source>
        <dbReference type="PROSITE" id="PS51980"/>
    </source>
</evidence>
<dbReference type="SUPFAM" id="SSF144292">
    <property type="entry name" value="occludin/ELL-like"/>
    <property type="match status" value="1"/>
</dbReference>
<evidence type="ECO:0000256" key="1">
    <source>
        <dbReference type="ARBA" id="ARBA00009171"/>
    </source>
</evidence>
<dbReference type="Gene3D" id="6.10.140.340">
    <property type="match status" value="1"/>
</dbReference>
<dbReference type="GO" id="GO:0032968">
    <property type="term" value="P:positive regulation of transcription elongation by RNA polymerase II"/>
    <property type="evidence" value="ECO:0007669"/>
    <property type="project" value="TreeGrafter"/>
</dbReference>
<dbReference type="Pfam" id="PF07303">
    <property type="entry name" value="Occludin_ELL"/>
    <property type="match status" value="1"/>
</dbReference>
<dbReference type="PROSITE" id="PS51980">
    <property type="entry name" value="OCEL"/>
    <property type="match status" value="1"/>
</dbReference>
<comment type="similarity">
    <text evidence="1 2">Belongs to the ELL/occludin family.</text>
</comment>
<gene>
    <name evidence="4" type="primary">Ell2_0</name>
    <name evidence="4" type="ORF">CRYSOU_R15286</name>
</gene>
<evidence type="ECO:0000256" key="2">
    <source>
        <dbReference type="PROSITE-ProRule" id="PRU01324"/>
    </source>
</evidence>
<reference evidence="4 5" key="1">
    <citation type="submission" date="2019-09" db="EMBL/GenBank/DDBJ databases">
        <title>Bird 10,000 Genomes (B10K) Project - Family phase.</title>
        <authorList>
            <person name="Zhang G."/>
        </authorList>
    </citation>
    <scope>NUCLEOTIDE SEQUENCE [LARGE SCALE GENOMIC DNA]</scope>
    <source>
        <strain evidence="4">B10K-MSB-42743</strain>
        <tissue evidence="4">Heart</tissue>
    </source>
</reference>
<evidence type="ECO:0000313" key="5">
    <source>
        <dbReference type="Proteomes" id="UP000545332"/>
    </source>
</evidence>
<name>A0A7K4K390_9AVES</name>
<organism evidence="4 5">
    <name type="scientific">Crypturellus soui</name>
    <dbReference type="NCBI Taxonomy" id="458187"/>
    <lineage>
        <taxon>Eukaryota</taxon>
        <taxon>Metazoa</taxon>
        <taxon>Chordata</taxon>
        <taxon>Craniata</taxon>
        <taxon>Vertebrata</taxon>
        <taxon>Euteleostomi</taxon>
        <taxon>Archelosauria</taxon>
        <taxon>Archosauria</taxon>
        <taxon>Dinosauria</taxon>
        <taxon>Saurischia</taxon>
        <taxon>Theropoda</taxon>
        <taxon>Coelurosauria</taxon>
        <taxon>Aves</taxon>
        <taxon>Palaeognathae</taxon>
        <taxon>Tinamiformes</taxon>
        <taxon>Tinamidae</taxon>
        <taxon>Crypturellus</taxon>
    </lineage>
</organism>
<dbReference type="OrthoDB" id="6284217at2759"/>
<feature type="non-terminal residue" evidence="4">
    <location>
        <position position="83"/>
    </location>
</feature>
<sequence>CALICSIRKYIAIVSYEQRQSYKDDFNAEYDEYRNLHARMENVTRRFMKLDAQRKLLSPGSKEYQVVMSNLPKCPKLQDRQML</sequence>
<keyword evidence="5" id="KW-1185">Reference proteome</keyword>
<dbReference type="PANTHER" id="PTHR23288">
    <property type="entry name" value="OCCLUDIN AND RNA POLYMERASE II ELONGATION FACTOR ELL"/>
    <property type="match status" value="1"/>
</dbReference>
<dbReference type="AlphaFoldDB" id="A0A7K4K390"/>
<feature type="non-terminal residue" evidence="4">
    <location>
        <position position="1"/>
    </location>
</feature>
<evidence type="ECO:0000313" key="4">
    <source>
        <dbReference type="EMBL" id="NWI10674.1"/>
    </source>
</evidence>
<protein>
    <submittedName>
        <fullName evidence="4">ELL2 factor</fullName>
    </submittedName>
</protein>
<dbReference type="EMBL" id="VWPX01004193">
    <property type="protein sequence ID" value="NWI10674.1"/>
    <property type="molecule type" value="Genomic_DNA"/>
</dbReference>
<dbReference type="PANTHER" id="PTHR23288:SF8">
    <property type="entry name" value="RNA POLYMERASE II ELONGATION FACTOR ELL2"/>
    <property type="match status" value="1"/>
</dbReference>
<accession>A0A7K4K390</accession>
<dbReference type="Proteomes" id="UP000545332">
    <property type="component" value="Unassembled WGS sequence"/>
</dbReference>
<dbReference type="InterPro" id="IPR010844">
    <property type="entry name" value="Occludin_ELL"/>
</dbReference>
<proteinExistence type="inferred from homology"/>
<dbReference type="GO" id="GO:0000987">
    <property type="term" value="F:cis-regulatory region sequence-specific DNA binding"/>
    <property type="evidence" value="ECO:0007669"/>
    <property type="project" value="TreeGrafter"/>
</dbReference>
<dbReference type="GO" id="GO:0042795">
    <property type="term" value="P:snRNA transcription by RNA polymerase II"/>
    <property type="evidence" value="ECO:0007669"/>
    <property type="project" value="TreeGrafter"/>
</dbReference>
<dbReference type="InterPro" id="IPR031176">
    <property type="entry name" value="ELL/occludin"/>
</dbReference>
<feature type="domain" description="OCEL" evidence="3">
    <location>
        <begin position="4"/>
        <end position="83"/>
    </location>
</feature>
<dbReference type="GO" id="GO:0008023">
    <property type="term" value="C:transcription elongation factor complex"/>
    <property type="evidence" value="ECO:0007669"/>
    <property type="project" value="TreeGrafter"/>
</dbReference>
<comment type="caution">
    <text evidence="4">The sequence shown here is derived from an EMBL/GenBank/DDBJ whole genome shotgun (WGS) entry which is preliminary data.</text>
</comment>